<protein>
    <submittedName>
        <fullName evidence="2">Uncharacterized protein</fullName>
    </submittedName>
</protein>
<dbReference type="Proteomes" id="UP000654918">
    <property type="component" value="Unassembled WGS sequence"/>
</dbReference>
<sequence length="149" mass="15586">MLRTHTGGRCGKRLRVSSLPFKIDEATLMRPQHALPYCTRVFGQIGLGVVAGGKWRMGFSSPPSVPTTSRFLVSIPAKAESSPSAAAALEVPAPSVPPPRAKESKKSWMADDPVMASCSTPGLLVVFDAAGRDGIPNLSPARALASFAG</sequence>
<dbReference type="AlphaFoldDB" id="A0A8H6NS00"/>
<evidence type="ECO:0000313" key="3">
    <source>
        <dbReference type="Proteomes" id="UP000654918"/>
    </source>
</evidence>
<keyword evidence="3" id="KW-1185">Reference proteome</keyword>
<organism evidence="2 3">
    <name type="scientific">Colletotrichum plurivorum</name>
    <dbReference type="NCBI Taxonomy" id="2175906"/>
    <lineage>
        <taxon>Eukaryota</taxon>
        <taxon>Fungi</taxon>
        <taxon>Dikarya</taxon>
        <taxon>Ascomycota</taxon>
        <taxon>Pezizomycotina</taxon>
        <taxon>Sordariomycetes</taxon>
        <taxon>Hypocreomycetidae</taxon>
        <taxon>Glomerellales</taxon>
        <taxon>Glomerellaceae</taxon>
        <taxon>Colletotrichum</taxon>
        <taxon>Colletotrichum orchidearum species complex</taxon>
    </lineage>
</organism>
<accession>A0A8H6NS00</accession>
<name>A0A8H6NS00_9PEZI</name>
<comment type="caution">
    <text evidence="2">The sequence shown here is derived from an EMBL/GenBank/DDBJ whole genome shotgun (WGS) entry which is preliminary data.</text>
</comment>
<evidence type="ECO:0000313" key="2">
    <source>
        <dbReference type="EMBL" id="KAF6841359.1"/>
    </source>
</evidence>
<proteinExistence type="predicted"/>
<evidence type="ECO:0000256" key="1">
    <source>
        <dbReference type="SAM" id="MobiDB-lite"/>
    </source>
</evidence>
<feature type="compositionally biased region" description="Low complexity" evidence="1">
    <location>
        <begin position="84"/>
        <end position="93"/>
    </location>
</feature>
<dbReference type="EMBL" id="WIGO01000003">
    <property type="protein sequence ID" value="KAF6841359.1"/>
    <property type="molecule type" value="Genomic_DNA"/>
</dbReference>
<feature type="region of interest" description="Disordered" evidence="1">
    <location>
        <begin position="84"/>
        <end position="108"/>
    </location>
</feature>
<gene>
    <name evidence="2" type="ORF">CPLU01_00490</name>
</gene>
<reference evidence="2" key="1">
    <citation type="journal article" date="2020" name="Phytopathology">
        <title>Genome Sequence Resources of Colletotrichum truncatum, C. plurivorum, C. musicola, and C. sojae: Four Species Pathogenic to Soybean (Glycine max).</title>
        <authorList>
            <person name="Rogerio F."/>
            <person name="Boufleur T.R."/>
            <person name="Ciampi-Guillardi M."/>
            <person name="Sukno S.A."/>
            <person name="Thon M.R."/>
            <person name="Massola Junior N.S."/>
            <person name="Baroncelli R."/>
        </authorList>
    </citation>
    <scope>NUCLEOTIDE SEQUENCE</scope>
    <source>
        <strain evidence="2">LFN00145</strain>
    </source>
</reference>